<dbReference type="HOGENOM" id="CLU_117179_9_1_14"/>
<evidence type="ECO:0000313" key="8">
    <source>
        <dbReference type="EMBL" id="AIA33653.1"/>
    </source>
</evidence>
<evidence type="ECO:0000313" key="9">
    <source>
        <dbReference type="Proteomes" id="UP000027182"/>
    </source>
</evidence>
<evidence type="ECO:0000256" key="5">
    <source>
        <dbReference type="ARBA" id="ARBA00022884"/>
    </source>
</evidence>
<evidence type="ECO:0000256" key="6">
    <source>
        <dbReference type="HAMAP-Rule" id="MF_00227"/>
    </source>
</evidence>
<dbReference type="GO" id="GO:0004526">
    <property type="term" value="F:ribonuclease P activity"/>
    <property type="evidence" value="ECO:0007669"/>
    <property type="project" value="UniProtKB-UniRule"/>
</dbReference>
<keyword evidence="2 6" id="KW-0540">Nuclease</keyword>
<dbReference type="GO" id="GO:0030677">
    <property type="term" value="C:ribonuclease P complex"/>
    <property type="evidence" value="ECO:0007669"/>
    <property type="project" value="TreeGrafter"/>
</dbReference>
<sequence>MKKEFRLQKSWEFDEIIKSKKQYANNFLVLYYKEASSFKLGITVPKKFCNAVFRNYYKRQVKAIIHKLNVYDLKFHCVLILRKEFLNEKFVAKFNATQKLFNKLKTS</sequence>
<dbReference type="PATRIC" id="fig|1316930.3.peg.64"/>
<dbReference type="RefSeq" id="WP_013954525.1">
    <property type="nucleotide sequence ID" value="NZ_CP005933.1"/>
</dbReference>
<keyword evidence="5 6" id="KW-0694">RNA-binding</keyword>
<dbReference type="InterPro" id="IPR000100">
    <property type="entry name" value="RNase_P"/>
</dbReference>
<evidence type="ECO:0000256" key="3">
    <source>
        <dbReference type="ARBA" id="ARBA00022759"/>
    </source>
</evidence>
<dbReference type="AlphaFoldDB" id="A0A059Y365"/>
<dbReference type="InterPro" id="IPR020568">
    <property type="entry name" value="Ribosomal_Su5_D2-typ_SF"/>
</dbReference>
<dbReference type="InterPro" id="IPR014721">
    <property type="entry name" value="Ribsml_uS5_D2-typ_fold_subgr"/>
</dbReference>
<evidence type="ECO:0000256" key="2">
    <source>
        <dbReference type="ARBA" id="ARBA00022722"/>
    </source>
</evidence>
<protein>
    <recommendedName>
        <fullName evidence="6 7">Ribonuclease P protein component</fullName>
        <shortName evidence="6">RNase P protein</shortName>
        <shortName evidence="6">RNaseP protein</shortName>
        <ecNumber evidence="6 7">3.1.26.5</ecNumber>
    </recommendedName>
    <alternativeName>
        <fullName evidence="6">Protein C5</fullName>
    </alternativeName>
</protein>
<keyword evidence="1 6" id="KW-0819">tRNA processing</keyword>
<comment type="subunit">
    <text evidence="6">Consists of a catalytic RNA component (M1 or rnpB) and a protein subunit.</text>
</comment>
<dbReference type="GO" id="GO:0042781">
    <property type="term" value="F:3'-tRNA processing endoribonuclease activity"/>
    <property type="evidence" value="ECO:0007669"/>
    <property type="project" value="TreeGrafter"/>
</dbReference>
<gene>
    <name evidence="6" type="primary">rnpA</name>
    <name evidence="8" type="ORF">K668_00305</name>
</gene>
<keyword evidence="3 6" id="KW-0255">Endonuclease</keyword>
<dbReference type="PANTHER" id="PTHR33992:SF1">
    <property type="entry name" value="RIBONUCLEASE P PROTEIN COMPONENT"/>
    <property type="match status" value="1"/>
</dbReference>
<reference evidence="8 9" key="1">
    <citation type="submission" date="2013-04" db="EMBL/GenBank/DDBJ databases">
        <authorList>
            <person name="Lin L."/>
            <person name="Zeng Z."/>
            <person name="Xie J."/>
            <person name="Luo L."/>
            <person name="Yang Z."/>
            <person name="Liang W."/>
            <person name="Lin H."/>
            <person name="Dong C."/>
            <person name="Sun Y."/>
        </authorList>
    </citation>
    <scope>NUCLEOTIDE SEQUENCE [LARGE SCALE GENOMIC DNA]</scope>
    <source>
        <strain evidence="8 9">CQ-W70</strain>
    </source>
</reference>
<comment type="function">
    <text evidence="6">RNaseP catalyzes the removal of the 5'-leader sequence from pre-tRNA to produce the mature 5'-terminus. It can also cleave other RNA substrates such as 4.5S RNA. The protein component plays an auxiliary but essential role in vivo by binding to the 5'-leader sequence and broadening the substrate specificity of the ribozyme.</text>
</comment>
<comment type="similarity">
    <text evidence="6">Belongs to the RnpA family.</text>
</comment>
<name>A0A059Y365_MYCBV</name>
<dbReference type="Proteomes" id="UP000027182">
    <property type="component" value="Chromosome"/>
</dbReference>
<comment type="catalytic activity">
    <reaction evidence="6">
        <text>Endonucleolytic cleavage of RNA, removing 5'-extranucleotides from tRNA precursor.</text>
        <dbReference type="EC" id="3.1.26.5"/>
    </reaction>
</comment>
<dbReference type="GO" id="GO:0000049">
    <property type="term" value="F:tRNA binding"/>
    <property type="evidence" value="ECO:0007669"/>
    <property type="project" value="UniProtKB-UniRule"/>
</dbReference>
<evidence type="ECO:0000256" key="1">
    <source>
        <dbReference type="ARBA" id="ARBA00022694"/>
    </source>
</evidence>
<dbReference type="Pfam" id="PF00825">
    <property type="entry name" value="Ribonuclease_P"/>
    <property type="match status" value="1"/>
</dbReference>
<organism evidence="8 9">
    <name type="scientific">Mycoplasmopsis bovis CQ-W70</name>
    <dbReference type="NCBI Taxonomy" id="1316930"/>
    <lineage>
        <taxon>Bacteria</taxon>
        <taxon>Bacillati</taxon>
        <taxon>Mycoplasmatota</taxon>
        <taxon>Mycoplasmoidales</taxon>
        <taxon>Metamycoplasmataceae</taxon>
        <taxon>Mycoplasmopsis</taxon>
    </lineage>
</organism>
<dbReference type="NCBIfam" id="TIGR00188">
    <property type="entry name" value="rnpA"/>
    <property type="match status" value="1"/>
</dbReference>
<dbReference type="EC" id="3.1.26.5" evidence="6 7"/>
<keyword evidence="4 6" id="KW-0378">Hydrolase</keyword>
<dbReference type="KEGG" id="mbq:K668_00305"/>
<dbReference type="EMBL" id="CP005933">
    <property type="protein sequence ID" value="AIA33653.1"/>
    <property type="molecule type" value="Genomic_DNA"/>
</dbReference>
<evidence type="ECO:0000256" key="7">
    <source>
        <dbReference type="NCBIfam" id="TIGR00188"/>
    </source>
</evidence>
<dbReference type="SUPFAM" id="SSF54211">
    <property type="entry name" value="Ribosomal protein S5 domain 2-like"/>
    <property type="match status" value="1"/>
</dbReference>
<dbReference type="HAMAP" id="MF_00227">
    <property type="entry name" value="RNase_P"/>
    <property type="match status" value="1"/>
</dbReference>
<proteinExistence type="inferred from homology"/>
<dbReference type="GO" id="GO:0001682">
    <property type="term" value="P:tRNA 5'-leader removal"/>
    <property type="evidence" value="ECO:0007669"/>
    <property type="project" value="UniProtKB-UniRule"/>
</dbReference>
<accession>A0A059Y365</accession>
<dbReference type="Gene3D" id="3.30.230.10">
    <property type="match status" value="1"/>
</dbReference>
<dbReference type="PANTHER" id="PTHR33992">
    <property type="entry name" value="RIBONUCLEASE P PROTEIN COMPONENT"/>
    <property type="match status" value="1"/>
</dbReference>
<evidence type="ECO:0000256" key="4">
    <source>
        <dbReference type="ARBA" id="ARBA00022801"/>
    </source>
</evidence>